<evidence type="ECO:0000256" key="2">
    <source>
        <dbReference type="SAM" id="Phobius"/>
    </source>
</evidence>
<reference evidence="3" key="1">
    <citation type="submission" date="2022-02" db="EMBL/GenBank/DDBJ databases">
        <authorList>
            <person name="Henning P.M."/>
            <person name="McCubbin A.G."/>
            <person name="Shore J.S."/>
        </authorList>
    </citation>
    <scope>NUCLEOTIDE SEQUENCE</scope>
    <source>
        <strain evidence="3">F60SS</strain>
        <tissue evidence="3">Leaves</tissue>
    </source>
</reference>
<evidence type="ECO:0000313" key="3">
    <source>
        <dbReference type="EMBL" id="KAJ4829420.1"/>
    </source>
</evidence>
<protein>
    <submittedName>
        <fullName evidence="3">Uncharacterized protein</fullName>
    </submittedName>
</protein>
<sequence>MDCHETPEKSKEEEEKGGGEEEEDTETQIHESRKRGCVYILLRLSLALVLSIFAFCSLSFLCITVAALAGQLSITAPLSVPSSCKIVSSGVDLRSSKVCELGLLNYKSKQVLYPFRRSKFRCRYDYYWASVFKVEYRDHSLGQTRLALAEAPNEALPLDCRPSFGAAWLTKDKFKVNETYECWYISGISKVSLYRDGFYSCQAKDPSPVEMLRRYFFLSMEILRSFLIRKGRARYWRLETVAGVITGILASLISVSFVRILQQVKSWLPKTSFGRMFARINTFLKRAFLFVAYFSFMFWFLLQYAKLSGLPNIYRVYEY</sequence>
<feature type="transmembrane region" description="Helical" evidence="2">
    <location>
        <begin position="283"/>
        <end position="302"/>
    </location>
</feature>
<dbReference type="OrthoDB" id="1922696at2759"/>
<dbReference type="PANTHER" id="PTHR36779">
    <property type="entry name" value="OSJNBA0083N12.13 PROTEIN"/>
    <property type="match status" value="1"/>
</dbReference>
<gene>
    <name evidence="3" type="ORF">Tsubulata_006615</name>
</gene>
<accession>A0A9Q0FDC8</accession>
<feature type="region of interest" description="Disordered" evidence="1">
    <location>
        <begin position="1"/>
        <end position="29"/>
    </location>
</feature>
<dbReference type="EMBL" id="JAKUCV010005901">
    <property type="protein sequence ID" value="KAJ4829420.1"/>
    <property type="molecule type" value="Genomic_DNA"/>
</dbReference>
<dbReference type="PANTHER" id="PTHR36779:SF1">
    <property type="entry name" value="OS04G0600400 PROTEIN"/>
    <property type="match status" value="1"/>
</dbReference>
<keyword evidence="2" id="KW-1133">Transmembrane helix</keyword>
<reference evidence="3" key="2">
    <citation type="journal article" date="2023" name="Plants (Basel)">
        <title>Annotation of the Turnera subulata (Passifloraceae) Draft Genome Reveals the S-Locus Evolved after the Divergence of Turneroideae from Passifloroideae in a Stepwise Manner.</title>
        <authorList>
            <person name="Henning P.M."/>
            <person name="Roalson E.H."/>
            <person name="Mir W."/>
            <person name="McCubbin A.G."/>
            <person name="Shore J.S."/>
        </authorList>
    </citation>
    <scope>NUCLEOTIDE SEQUENCE</scope>
    <source>
        <strain evidence="3">F60SS</strain>
    </source>
</reference>
<keyword evidence="4" id="KW-1185">Reference proteome</keyword>
<dbReference type="Proteomes" id="UP001141552">
    <property type="component" value="Unassembled WGS sequence"/>
</dbReference>
<feature type="compositionally biased region" description="Basic and acidic residues" evidence="1">
    <location>
        <begin position="1"/>
        <end position="19"/>
    </location>
</feature>
<dbReference type="AlphaFoldDB" id="A0A9Q0FDC8"/>
<proteinExistence type="predicted"/>
<evidence type="ECO:0000313" key="4">
    <source>
        <dbReference type="Proteomes" id="UP001141552"/>
    </source>
</evidence>
<feature type="transmembrane region" description="Helical" evidence="2">
    <location>
        <begin position="40"/>
        <end position="69"/>
    </location>
</feature>
<keyword evidence="2" id="KW-0472">Membrane</keyword>
<name>A0A9Q0FDC8_9ROSI</name>
<keyword evidence="2" id="KW-0812">Transmembrane</keyword>
<feature type="transmembrane region" description="Helical" evidence="2">
    <location>
        <begin position="241"/>
        <end position="262"/>
    </location>
</feature>
<evidence type="ECO:0000256" key="1">
    <source>
        <dbReference type="SAM" id="MobiDB-lite"/>
    </source>
</evidence>
<comment type="caution">
    <text evidence="3">The sequence shown here is derived from an EMBL/GenBank/DDBJ whole genome shotgun (WGS) entry which is preliminary data.</text>
</comment>
<organism evidence="3 4">
    <name type="scientific">Turnera subulata</name>
    <dbReference type="NCBI Taxonomy" id="218843"/>
    <lineage>
        <taxon>Eukaryota</taxon>
        <taxon>Viridiplantae</taxon>
        <taxon>Streptophyta</taxon>
        <taxon>Embryophyta</taxon>
        <taxon>Tracheophyta</taxon>
        <taxon>Spermatophyta</taxon>
        <taxon>Magnoliopsida</taxon>
        <taxon>eudicotyledons</taxon>
        <taxon>Gunneridae</taxon>
        <taxon>Pentapetalae</taxon>
        <taxon>rosids</taxon>
        <taxon>fabids</taxon>
        <taxon>Malpighiales</taxon>
        <taxon>Passifloraceae</taxon>
        <taxon>Turnera</taxon>
    </lineage>
</organism>